<accession>A0A1C7NQU5</accession>
<keyword evidence="1" id="KW-0343">GTPase activation</keyword>
<dbReference type="SUPFAM" id="SSF47923">
    <property type="entry name" value="Ypt/Rab-GAP domain of gyp1p"/>
    <property type="match status" value="1"/>
</dbReference>
<evidence type="ECO:0000313" key="4">
    <source>
        <dbReference type="EMBL" id="OBZ91398.1"/>
    </source>
</evidence>
<evidence type="ECO:0000313" key="5">
    <source>
        <dbReference type="Proteomes" id="UP000093000"/>
    </source>
</evidence>
<proteinExistence type="predicted"/>
<feature type="region of interest" description="Disordered" evidence="2">
    <location>
        <begin position="27"/>
        <end position="54"/>
    </location>
</feature>
<reference evidence="4 5" key="1">
    <citation type="submission" date="2016-03" db="EMBL/GenBank/DDBJ databases">
        <title>Choanephora cucurbitarum.</title>
        <authorList>
            <person name="Min B."/>
            <person name="Park H."/>
            <person name="Park J.-H."/>
            <person name="Shin H.-D."/>
            <person name="Choi I.-G."/>
        </authorList>
    </citation>
    <scope>NUCLEOTIDE SEQUENCE [LARGE SCALE GENOMIC DNA]</scope>
    <source>
        <strain evidence="4 5">KUS-F28377</strain>
    </source>
</reference>
<gene>
    <name evidence="4" type="primary">Evi5</name>
    <name evidence="4" type="ORF">A0J61_00525</name>
</gene>
<dbReference type="AlphaFoldDB" id="A0A1C7NQU5"/>
<organism evidence="4 5">
    <name type="scientific">Choanephora cucurbitarum</name>
    <dbReference type="NCBI Taxonomy" id="101091"/>
    <lineage>
        <taxon>Eukaryota</taxon>
        <taxon>Fungi</taxon>
        <taxon>Fungi incertae sedis</taxon>
        <taxon>Mucoromycota</taxon>
        <taxon>Mucoromycotina</taxon>
        <taxon>Mucoromycetes</taxon>
        <taxon>Mucorales</taxon>
        <taxon>Mucorineae</taxon>
        <taxon>Choanephoraceae</taxon>
        <taxon>Choanephoroideae</taxon>
        <taxon>Choanephora</taxon>
    </lineage>
</organism>
<dbReference type="EMBL" id="LUGH01000012">
    <property type="protein sequence ID" value="OBZ91398.1"/>
    <property type="molecule type" value="Genomic_DNA"/>
</dbReference>
<name>A0A1C7NQU5_9FUNG</name>
<dbReference type="InParanoid" id="A0A1C7NQU5"/>
<comment type="caution">
    <text evidence="4">The sequence shown here is derived from an EMBL/GenBank/DDBJ whole genome shotgun (WGS) entry which is preliminary data.</text>
</comment>
<dbReference type="GO" id="GO:0005096">
    <property type="term" value="F:GTPase activator activity"/>
    <property type="evidence" value="ECO:0007669"/>
    <property type="project" value="UniProtKB-KW"/>
</dbReference>
<dbReference type="InterPro" id="IPR000195">
    <property type="entry name" value="Rab-GAP-TBC_dom"/>
</dbReference>
<evidence type="ECO:0000259" key="3">
    <source>
        <dbReference type="PROSITE" id="PS50086"/>
    </source>
</evidence>
<protein>
    <submittedName>
        <fullName evidence="4">Ecotropic viral integration site 5 like protein</fullName>
    </submittedName>
</protein>
<dbReference type="PROSITE" id="PS50086">
    <property type="entry name" value="TBC_RABGAP"/>
    <property type="match status" value="1"/>
</dbReference>
<evidence type="ECO:0000256" key="1">
    <source>
        <dbReference type="ARBA" id="ARBA00022468"/>
    </source>
</evidence>
<dbReference type="PANTHER" id="PTHR47219:SF22">
    <property type="entry name" value="RAB-GAP TBC DOMAIN-CONTAINING PROTEIN"/>
    <property type="match status" value="1"/>
</dbReference>
<dbReference type="InterPro" id="IPR035969">
    <property type="entry name" value="Rab-GAP_TBC_sf"/>
</dbReference>
<feature type="compositionally biased region" description="Low complexity" evidence="2">
    <location>
        <begin position="32"/>
        <end position="50"/>
    </location>
</feature>
<dbReference type="OrthoDB" id="159449at2759"/>
<dbReference type="PANTHER" id="PTHR47219">
    <property type="entry name" value="RAB GTPASE-ACTIVATING PROTEIN 1-LIKE"/>
    <property type="match status" value="1"/>
</dbReference>
<feature type="domain" description="Rab-GAP TBC" evidence="3">
    <location>
        <begin position="159"/>
        <end position="264"/>
    </location>
</feature>
<dbReference type="FunFam" id="1.10.8.270:FF:000001">
    <property type="entry name" value="TBC1 domain family member 1"/>
    <property type="match status" value="1"/>
</dbReference>
<dbReference type="Pfam" id="PF00566">
    <property type="entry name" value="RabGAP-TBC"/>
    <property type="match status" value="1"/>
</dbReference>
<sequence>MYNDDTLLSESCVTSKEDETMHFSLLPDNPRSSRSSLTTVETSSTTNTKSLYGSTKEENQTLFDRLKEENAKLPPQDSTAFILALVERQNVLLERDPKSIYIHSNKLKANFSTVQKLVHGNMDEIEEDIDWGFWEAVIEDSDQVALKLPHLLSLKLKSGIPSKVRGLIWQAMSKSASLHLETVYKQLCSERSPHERIIQRDLSRTFPRIDMFKQEDGHGQNAMKRILEAYSLYDTEVGYCQGLAFLVGPLLMNVVYYCSLKITS</sequence>
<dbReference type="Proteomes" id="UP000093000">
    <property type="component" value="Unassembled WGS sequence"/>
</dbReference>
<dbReference type="Gene3D" id="1.10.8.270">
    <property type="entry name" value="putative rabgap domain of human tbc1 domain family member 14 like domains"/>
    <property type="match status" value="1"/>
</dbReference>
<dbReference type="GO" id="GO:0031267">
    <property type="term" value="F:small GTPase binding"/>
    <property type="evidence" value="ECO:0007669"/>
    <property type="project" value="TreeGrafter"/>
</dbReference>
<evidence type="ECO:0000256" key="2">
    <source>
        <dbReference type="SAM" id="MobiDB-lite"/>
    </source>
</evidence>
<dbReference type="Gene3D" id="1.10.10.750">
    <property type="entry name" value="Ypt/Rab-GAP domain of gyp1p, domain 1"/>
    <property type="match status" value="1"/>
</dbReference>
<dbReference type="InterPro" id="IPR050302">
    <property type="entry name" value="Rab_GAP_TBC_domain"/>
</dbReference>
<keyword evidence="5" id="KW-1185">Reference proteome</keyword>
<dbReference type="STRING" id="101091.A0A1C7NQU5"/>